<dbReference type="Proteomes" id="UP000078387">
    <property type="component" value="Unassembled WGS sequence"/>
</dbReference>
<dbReference type="VEuPathDB" id="AmoebaDB:EHI5A_034420"/>
<reference evidence="1 2" key="1">
    <citation type="submission" date="2016-05" db="EMBL/GenBank/DDBJ databases">
        <title>First whole genome sequencing of Entamoeba histolytica HM1:IMSS-clone-6.</title>
        <authorList>
            <person name="Mukherjee Avik.K."/>
            <person name="Izumyama S."/>
            <person name="Nakada-Tsukui K."/>
            <person name="Nozaki T."/>
        </authorList>
    </citation>
    <scope>NUCLEOTIDE SEQUENCE [LARGE SCALE GENOMIC DNA]</scope>
    <source>
        <strain evidence="1 2">HM1:IMSS clone 6</strain>
    </source>
</reference>
<dbReference type="VEuPathDB" id="AmoebaDB:EHI8A_049470"/>
<protein>
    <submittedName>
        <fullName evidence="1">Uncharacterized protein</fullName>
    </submittedName>
</protein>
<dbReference type="OMA" id="NNICEYI"/>
<sequence length="208" mass="24322">MSAHQNSFDLDVESFIPKSKSPINIEQYNELVKSLPLSTPQEYLDQIKYAYPCDREAMVDLVKEIMQNKYEIDFGEDDTGSFSDDDFDFISDDDLKEYENYLEHVRLSDELRDLQKTINEQNPEDSLMSKTQAKELANEYNKLNVFTHEEFKNKVPHDFSKKGVDYEINDQIVMAIGKIIPPEQLTLDRLVDYLDTFHIFGIVSEDLR</sequence>
<evidence type="ECO:0000313" key="2">
    <source>
        <dbReference type="Proteomes" id="UP000078387"/>
    </source>
</evidence>
<name>A0A5K1VR56_ENTHI</name>
<dbReference type="EMBL" id="BDEQ01000001">
    <property type="protein sequence ID" value="GAT96567.1"/>
    <property type="molecule type" value="Genomic_DNA"/>
</dbReference>
<organism evidence="1 2">
    <name type="scientific">Entamoeba histolytica</name>
    <dbReference type="NCBI Taxonomy" id="5759"/>
    <lineage>
        <taxon>Eukaryota</taxon>
        <taxon>Amoebozoa</taxon>
        <taxon>Evosea</taxon>
        <taxon>Archamoebae</taxon>
        <taxon>Mastigamoebida</taxon>
        <taxon>Entamoebidae</taxon>
        <taxon>Entamoeba</taxon>
    </lineage>
</organism>
<accession>A0A5K1VR56</accession>
<comment type="caution">
    <text evidence="1">The sequence shown here is derived from an EMBL/GenBank/DDBJ whole genome shotgun (WGS) entry which is preliminary data.</text>
</comment>
<dbReference type="VEuPathDB" id="AmoebaDB:EHI_111820"/>
<gene>
    <name evidence="1" type="ORF">CL6EHI_111820</name>
</gene>
<dbReference type="VEuPathDB" id="AmoebaDB:EHI7A_071260"/>
<evidence type="ECO:0000313" key="1">
    <source>
        <dbReference type="EMBL" id="GAT96567.1"/>
    </source>
</evidence>
<dbReference type="VEuPathDB" id="AmoebaDB:KM1_055520"/>
<dbReference type="AlphaFoldDB" id="A0A5K1VR56"/>
<proteinExistence type="predicted"/>